<proteinExistence type="predicted"/>
<protein>
    <submittedName>
        <fullName evidence="1">Uncharacterized protein</fullName>
    </submittedName>
</protein>
<dbReference type="EMBL" id="JAVRRJ010000010">
    <property type="protein sequence ID" value="KAK5081356.1"/>
    <property type="molecule type" value="Genomic_DNA"/>
</dbReference>
<evidence type="ECO:0000313" key="1">
    <source>
        <dbReference type="EMBL" id="KAK5081356.1"/>
    </source>
</evidence>
<sequence>MAKSKSTFVVGFLAYQIAVDVADKTSKKMEKKNVSLSKDGLKVGVKEVSAEQIGDSTQRYITNLHHTVTTVSNCK</sequence>
<accession>A0AAN7SU23</accession>
<keyword evidence="2" id="KW-1185">Reference proteome</keyword>
<evidence type="ECO:0000313" key="2">
    <source>
        <dbReference type="Proteomes" id="UP001309876"/>
    </source>
</evidence>
<gene>
    <name evidence="1" type="ORF">LTR05_008150</name>
</gene>
<reference evidence="1 2" key="1">
    <citation type="submission" date="2023-08" db="EMBL/GenBank/DDBJ databases">
        <title>Black Yeasts Isolated from many extreme environments.</title>
        <authorList>
            <person name="Coleine C."/>
            <person name="Stajich J.E."/>
            <person name="Selbmann L."/>
        </authorList>
    </citation>
    <scope>NUCLEOTIDE SEQUENCE [LARGE SCALE GENOMIC DNA]</scope>
    <source>
        <strain evidence="1 2">CCFEE 5910</strain>
    </source>
</reference>
<dbReference type="PANTHER" id="PTHR42077:SF1">
    <property type="entry name" value="YALI0F30239P"/>
    <property type="match status" value="1"/>
</dbReference>
<name>A0AAN7SU23_9EURO</name>
<dbReference type="AlphaFoldDB" id="A0AAN7SU23"/>
<dbReference type="PANTHER" id="PTHR42077">
    <property type="entry name" value="YALI0F30239P"/>
    <property type="match status" value="1"/>
</dbReference>
<comment type="caution">
    <text evidence="1">The sequence shown here is derived from an EMBL/GenBank/DDBJ whole genome shotgun (WGS) entry which is preliminary data.</text>
</comment>
<organism evidence="1 2">
    <name type="scientific">Lithohypha guttulata</name>
    <dbReference type="NCBI Taxonomy" id="1690604"/>
    <lineage>
        <taxon>Eukaryota</taxon>
        <taxon>Fungi</taxon>
        <taxon>Dikarya</taxon>
        <taxon>Ascomycota</taxon>
        <taxon>Pezizomycotina</taxon>
        <taxon>Eurotiomycetes</taxon>
        <taxon>Chaetothyriomycetidae</taxon>
        <taxon>Chaetothyriales</taxon>
        <taxon>Trichomeriaceae</taxon>
        <taxon>Lithohypha</taxon>
    </lineage>
</organism>
<dbReference type="Proteomes" id="UP001309876">
    <property type="component" value="Unassembled WGS sequence"/>
</dbReference>